<organism evidence="1 2">
    <name type="scientific">Ephemerocybe angulata</name>
    <dbReference type="NCBI Taxonomy" id="980116"/>
    <lineage>
        <taxon>Eukaryota</taxon>
        <taxon>Fungi</taxon>
        <taxon>Dikarya</taxon>
        <taxon>Basidiomycota</taxon>
        <taxon>Agaricomycotina</taxon>
        <taxon>Agaricomycetes</taxon>
        <taxon>Agaricomycetidae</taxon>
        <taxon>Agaricales</taxon>
        <taxon>Agaricineae</taxon>
        <taxon>Psathyrellaceae</taxon>
        <taxon>Ephemerocybe</taxon>
    </lineage>
</organism>
<comment type="caution">
    <text evidence="1">The sequence shown here is derived from an EMBL/GenBank/DDBJ whole genome shotgun (WGS) entry which is preliminary data.</text>
</comment>
<protein>
    <submittedName>
        <fullName evidence="1">Uncharacterized protein</fullName>
    </submittedName>
</protein>
<accession>A0A8H6HER4</accession>
<dbReference type="Proteomes" id="UP000521943">
    <property type="component" value="Unassembled WGS sequence"/>
</dbReference>
<evidence type="ECO:0000313" key="1">
    <source>
        <dbReference type="EMBL" id="KAF6744792.1"/>
    </source>
</evidence>
<dbReference type="EMBL" id="JACGCI010000114">
    <property type="protein sequence ID" value="KAF6744792.1"/>
    <property type="molecule type" value="Genomic_DNA"/>
</dbReference>
<reference evidence="1 2" key="1">
    <citation type="submission" date="2020-07" db="EMBL/GenBank/DDBJ databases">
        <title>Comparative genomics of pyrophilous fungi reveals a link between fire events and developmental genes.</title>
        <authorList>
            <consortium name="DOE Joint Genome Institute"/>
            <person name="Steindorff A.S."/>
            <person name="Carver A."/>
            <person name="Calhoun S."/>
            <person name="Stillman K."/>
            <person name="Liu H."/>
            <person name="Lipzen A."/>
            <person name="Pangilinan J."/>
            <person name="Labutti K."/>
            <person name="Bruns T.D."/>
            <person name="Grigoriev I.V."/>
        </authorList>
    </citation>
    <scope>NUCLEOTIDE SEQUENCE [LARGE SCALE GENOMIC DNA]</scope>
    <source>
        <strain evidence="1 2">CBS 144469</strain>
    </source>
</reference>
<keyword evidence="2" id="KW-1185">Reference proteome</keyword>
<evidence type="ECO:0000313" key="2">
    <source>
        <dbReference type="Proteomes" id="UP000521943"/>
    </source>
</evidence>
<name>A0A8H6HER4_9AGAR</name>
<dbReference type="OrthoDB" id="10617987at2759"/>
<dbReference type="AlphaFoldDB" id="A0A8H6HER4"/>
<proteinExistence type="predicted"/>
<sequence>MEQQNVSPITDDGSRSSGFYLTGIVVERTDGVGEHMPLLNLGELWVFGLPSFPQGISFKLAKASPGRWKMEGGVEVPPKVDTFDFVVKSDDGEALGSLLRTPEMAHECGKSSR</sequence>
<gene>
    <name evidence="1" type="ORF">DFP72DRAFT_1176639</name>
</gene>